<sequence length="119" mass="13048">MTSEVMIFKALLYEHMVKGSLEDWLHPQVISEGVCRKLSLRHWLSIAVDIASTVEYLHHDCDVPVIHCDLKPSNVLLDAEMTAKVSDFGLTRILSADDVVVQVSSTGVRGTVGYSPPGA</sequence>
<keyword evidence="2" id="KW-1185">Reference proteome</keyword>
<proteinExistence type="predicted"/>
<comment type="caution">
    <text evidence="1">The sequence shown here is derived from an EMBL/GenBank/DDBJ whole genome shotgun (WGS) entry which is preliminary data.</text>
</comment>
<evidence type="ECO:0000313" key="1">
    <source>
        <dbReference type="EMBL" id="KAI4312417.1"/>
    </source>
</evidence>
<organism evidence="1 2">
    <name type="scientific">Melastoma candidum</name>
    <dbReference type="NCBI Taxonomy" id="119954"/>
    <lineage>
        <taxon>Eukaryota</taxon>
        <taxon>Viridiplantae</taxon>
        <taxon>Streptophyta</taxon>
        <taxon>Embryophyta</taxon>
        <taxon>Tracheophyta</taxon>
        <taxon>Spermatophyta</taxon>
        <taxon>Magnoliopsida</taxon>
        <taxon>eudicotyledons</taxon>
        <taxon>Gunneridae</taxon>
        <taxon>Pentapetalae</taxon>
        <taxon>rosids</taxon>
        <taxon>malvids</taxon>
        <taxon>Myrtales</taxon>
        <taxon>Melastomataceae</taxon>
        <taxon>Melastomatoideae</taxon>
        <taxon>Melastomateae</taxon>
        <taxon>Melastoma</taxon>
    </lineage>
</organism>
<protein>
    <submittedName>
        <fullName evidence="1">Uncharacterized protein</fullName>
    </submittedName>
</protein>
<name>A0ACB9LNC2_9MYRT</name>
<accession>A0ACB9LNC2</accession>
<dbReference type="Proteomes" id="UP001057402">
    <property type="component" value="Chromosome 11"/>
</dbReference>
<evidence type="ECO:0000313" key="2">
    <source>
        <dbReference type="Proteomes" id="UP001057402"/>
    </source>
</evidence>
<dbReference type="EMBL" id="CM042890">
    <property type="protein sequence ID" value="KAI4312417.1"/>
    <property type="molecule type" value="Genomic_DNA"/>
</dbReference>
<reference evidence="2" key="1">
    <citation type="journal article" date="2023" name="Front. Plant Sci.">
        <title>Chromosomal-level genome assembly of Melastoma candidum provides insights into trichome evolution.</title>
        <authorList>
            <person name="Zhong Y."/>
            <person name="Wu W."/>
            <person name="Sun C."/>
            <person name="Zou P."/>
            <person name="Liu Y."/>
            <person name="Dai S."/>
            <person name="Zhou R."/>
        </authorList>
    </citation>
    <scope>NUCLEOTIDE SEQUENCE [LARGE SCALE GENOMIC DNA]</scope>
</reference>
<gene>
    <name evidence="1" type="ORF">MLD38_037227</name>
</gene>